<evidence type="ECO:0000256" key="2">
    <source>
        <dbReference type="SAM" id="SignalP"/>
    </source>
</evidence>
<evidence type="ECO:0000313" key="3">
    <source>
        <dbReference type="EMBL" id="KAL3816500.1"/>
    </source>
</evidence>
<evidence type="ECO:0000313" key="4">
    <source>
        <dbReference type="Proteomes" id="UP001530377"/>
    </source>
</evidence>
<keyword evidence="2" id="KW-0732">Signal</keyword>
<dbReference type="EMBL" id="JALLPB020000145">
    <property type="protein sequence ID" value="KAL3816500.1"/>
    <property type="molecule type" value="Genomic_DNA"/>
</dbReference>
<feature type="signal peptide" evidence="2">
    <location>
        <begin position="1"/>
        <end position="25"/>
    </location>
</feature>
<sequence length="835" mass="85771">MVNHIRYRAYFAMAFLLAGEGLVKADVYVCGISYDDAVANCVVNTACPNGEGCVSKQTCFAIPEDDCVGMTTSPAPTVTPDLYVCGISYEDALSKCNSEDEACQDVTDTTAYCALTGDDVARSCFIIPHEDCLTVAPSSSPISGAATTTTSSPTVGMVSASGSPSVSLGSTASVPTISPTPEFLSVCGVDYSDASDNFCTLTYCPTGDGCDEGLTCFAIPFAKCDPSIISVCGIDYSDASNNYCSNPSCPMGDECEVGQTCYAIPYAPCGEESAAPMTTSPSMASPTTSNSTTSPSMAVGAASTSPVSAASSPFPNSTSPTTNTPSKSPVYNVYFCGETYDDAEANCWTAEACPSGTCSMPEEQCYGIITERCLSPAPTNAPTVTGPRPSTSPTVSSLPTPASASPTTSSLPTVEVVNTQFCGMDYDDAMASCSETTACPTGYGCLNGMSCYTGISCSAFLPPSSAPPTVLITAVGSFNTTISSASPVSSTPTTSTPTITTTPTGSPVFNIYYCGETYEVAEANCLTAEACPSGTCSKPGEQCFSISAERCISLAPTNAPTVAGPRPSTSPTVSFMPTPESAAPTREVVNTLFCGEDYDDATSRCSEATACPTGSGCPNGMSCFTGISCASLLPPATPSPTTFWTTIVGDGTTSPPVPMIQKYCGVDLQDATSLCANKMPCHDGNTLVCPFGETCFEISGKCGDTGAPSPAVSRSPSLPLQATSTESLSPVGGAFDLNRDRCGENYEDAVMNCRDRVACTLGATGECPTGQACYPVVTCETTPPPSPASMNETTAKPVWEWDLNALSKTSGSYTITDFLASKFIALVGAATLLVL</sequence>
<protein>
    <submittedName>
        <fullName evidence="3">Uncharacterized protein</fullName>
    </submittedName>
</protein>
<keyword evidence="4" id="KW-1185">Reference proteome</keyword>
<feature type="region of interest" description="Disordered" evidence="1">
    <location>
        <begin position="277"/>
        <end position="325"/>
    </location>
</feature>
<feature type="region of interest" description="Disordered" evidence="1">
    <location>
        <begin position="560"/>
        <end position="581"/>
    </location>
</feature>
<feature type="compositionally biased region" description="Low complexity" evidence="1">
    <location>
        <begin position="382"/>
        <end position="410"/>
    </location>
</feature>
<comment type="caution">
    <text evidence="3">The sequence shown here is derived from an EMBL/GenBank/DDBJ whole genome shotgun (WGS) entry which is preliminary data.</text>
</comment>
<gene>
    <name evidence="3" type="ORF">ACHAXA_011305</name>
</gene>
<dbReference type="Proteomes" id="UP001530377">
    <property type="component" value="Unassembled WGS sequence"/>
</dbReference>
<name>A0ABD3RWA3_9STRA</name>
<organism evidence="3 4">
    <name type="scientific">Cyclostephanos tholiformis</name>
    <dbReference type="NCBI Taxonomy" id="382380"/>
    <lineage>
        <taxon>Eukaryota</taxon>
        <taxon>Sar</taxon>
        <taxon>Stramenopiles</taxon>
        <taxon>Ochrophyta</taxon>
        <taxon>Bacillariophyta</taxon>
        <taxon>Coscinodiscophyceae</taxon>
        <taxon>Thalassiosirophycidae</taxon>
        <taxon>Stephanodiscales</taxon>
        <taxon>Stephanodiscaceae</taxon>
        <taxon>Cyclostephanos</taxon>
    </lineage>
</organism>
<proteinExistence type="predicted"/>
<accession>A0ABD3RWA3</accession>
<feature type="chain" id="PRO_5044798566" evidence="2">
    <location>
        <begin position="26"/>
        <end position="835"/>
    </location>
</feature>
<reference evidence="3 4" key="1">
    <citation type="submission" date="2024-10" db="EMBL/GenBank/DDBJ databases">
        <title>Updated reference genomes for cyclostephanoid diatoms.</title>
        <authorList>
            <person name="Roberts W.R."/>
            <person name="Alverson A.J."/>
        </authorList>
    </citation>
    <scope>NUCLEOTIDE SEQUENCE [LARGE SCALE GENOMIC DNA]</scope>
    <source>
        <strain evidence="3 4">AJA228-03</strain>
    </source>
</reference>
<dbReference type="AlphaFoldDB" id="A0ABD3RWA3"/>
<feature type="region of interest" description="Disordered" evidence="1">
    <location>
        <begin position="379"/>
        <end position="410"/>
    </location>
</feature>
<evidence type="ECO:0000256" key="1">
    <source>
        <dbReference type="SAM" id="MobiDB-lite"/>
    </source>
</evidence>